<sequence>MANIEITGKGIQRVLSKFDYKQAIAEYIWNGFDAKANTVALNFESNDLGFVSKIEVVDNGYGIDRAQLAEKFSPFFDSQKAIEIESPKNTSAVHGKNGVGRLTFFKFASEAIWHTVYEERKKRYEYFINIKFGSINKYDSPDSGVREVKKTTGTTVTFYNILPDILDSNLKEDLTDFLCLEFGWYLELNKQNGYALVINGVPLDYSAIIGDKHRFMLNHADSGQEFEVKYVRWNAKINKEFSKYYYIGSDNIERYKEFTSLNNKGDHFYHSVFIKSAYFDQFRFKSNNTDPQLTFIGSTRIDPVFRFLHRWLAAYLLDKRKPYLKVYTDILINQYEQDQIFPVFSDNPWDVHRKIELENLVRNLYEVQPKIFLNLNTEQKKTFVRLLNLLLDSLERDKLFDILDGVVELSNEERKQMAALIKVTRLSHVNHTIRMIEDRYKTIDTLRDLVTRKELKANERDHLQKLVEAHYWIFGEQYHLVTAAEPKFEEALRRHVHLLRGETKVRPIEHEDKYREMDIFLCRQDVLTNEIKNIVVELKHPAVKLGEAELAQVKKYMNVIMNEPQFNGNNMTWEFYLVGTDFSSKGEIEAALDNAKPHGEKSLAFKTGQYKIYVKKWSEVINDFEMKHKFLNDKLQLERKLLNEVHASADQALRSATTNTAAIQKQII</sequence>
<evidence type="ECO:0000313" key="2">
    <source>
        <dbReference type="Proteomes" id="UP000263900"/>
    </source>
</evidence>
<dbReference type="KEGG" id="pseg:D3H65_04190"/>
<protein>
    <submittedName>
        <fullName evidence="1">ATP-binding protein</fullName>
    </submittedName>
</protein>
<keyword evidence="1" id="KW-0547">Nucleotide-binding</keyword>
<dbReference type="GO" id="GO:0005524">
    <property type="term" value="F:ATP binding"/>
    <property type="evidence" value="ECO:0007669"/>
    <property type="project" value="UniProtKB-KW"/>
</dbReference>
<proteinExistence type="predicted"/>
<dbReference type="SUPFAM" id="SSF55874">
    <property type="entry name" value="ATPase domain of HSP90 chaperone/DNA topoisomerase II/histidine kinase"/>
    <property type="match status" value="1"/>
</dbReference>
<dbReference type="OrthoDB" id="8765545at2"/>
<dbReference type="Gene3D" id="3.30.565.10">
    <property type="entry name" value="Histidine kinase-like ATPase, C-terminal domain"/>
    <property type="match status" value="1"/>
</dbReference>
<dbReference type="RefSeq" id="WP_119049060.1">
    <property type="nucleotide sequence ID" value="NZ_CP032157.1"/>
</dbReference>
<accession>A0A3B7MFX0</accession>
<organism evidence="1 2">
    <name type="scientific">Paraflavitalea soli</name>
    <dbReference type="NCBI Taxonomy" id="2315862"/>
    <lineage>
        <taxon>Bacteria</taxon>
        <taxon>Pseudomonadati</taxon>
        <taxon>Bacteroidota</taxon>
        <taxon>Chitinophagia</taxon>
        <taxon>Chitinophagales</taxon>
        <taxon>Chitinophagaceae</taxon>
        <taxon>Paraflavitalea</taxon>
    </lineage>
</organism>
<dbReference type="AlphaFoldDB" id="A0A3B7MFX0"/>
<keyword evidence="2" id="KW-1185">Reference proteome</keyword>
<dbReference type="Proteomes" id="UP000263900">
    <property type="component" value="Chromosome"/>
</dbReference>
<name>A0A3B7MFX0_9BACT</name>
<dbReference type="InterPro" id="IPR036890">
    <property type="entry name" value="HATPase_C_sf"/>
</dbReference>
<reference evidence="1 2" key="1">
    <citation type="submission" date="2018-09" db="EMBL/GenBank/DDBJ databases">
        <title>Genome sequencing of strain 6GH32-13.</title>
        <authorList>
            <person name="Weon H.-Y."/>
            <person name="Heo J."/>
            <person name="Kwon S.-W."/>
        </authorList>
    </citation>
    <scope>NUCLEOTIDE SEQUENCE [LARGE SCALE GENOMIC DNA]</scope>
    <source>
        <strain evidence="1 2">5GH32-13</strain>
    </source>
</reference>
<dbReference type="Pfam" id="PF13589">
    <property type="entry name" value="HATPase_c_3"/>
    <property type="match status" value="1"/>
</dbReference>
<dbReference type="EMBL" id="CP032157">
    <property type="protein sequence ID" value="AXY73222.1"/>
    <property type="molecule type" value="Genomic_DNA"/>
</dbReference>
<evidence type="ECO:0000313" key="1">
    <source>
        <dbReference type="EMBL" id="AXY73222.1"/>
    </source>
</evidence>
<gene>
    <name evidence="1" type="ORF">D3H65_04190</name>
</gene>
<keyword evidence="1" id="KW-0067">ATP-binding</keyword>